<sequence length="165" mass="18168">MPACSAPGLQPRSRSNGKGRGAPMARSARAPRRKPRLRTELSEADEDHLQRAVELYGLPKAEVVRRLIRASVQAGPALSAENTRVVVELAQQVRMVGRNLAQVLKAIHRGQAVRIEDTEPVWRGLHEVVAAINDELTEMTVVYGSKLRREAKLTLPQEPIAEDAS</sequence>
<evidence type="ECO:0000256" key="1">
    <source>
        <dbReference type="SAM" id="MobiDB-lite"/>
    </source>
</evidence>
<dbReference type="Proteomes" id="UP000287033">
    <property type="component" value="Unassembled WGS sequence"/>
</dbReference>
<evidence type="ECO:0000313" key="2">
    <source>
        <dbReference type="EMBL" id="GCC45459.1"/>
    </source>
</evidence>
<dbReference type="AlphaFoldDB" id="A0A401TS65"/>
<evidence type="ECO:0000313" key="3">
    <source>
        <dbReference type="Proteomes" id="UP000287033"/>
    </source>
</evidence>
<accession>A0A401TS65</accession>
<proteinExistence type="predicted"/>
<keyword evidence="3" id="KW-1185">Reference proteome</keyword>
<protein>
    <submittedName>
        <fullName evidence="2">Uncharacterized protein</fullName>
    </submittedName>
</protein>
<dbReference type="EMBL" id="BEZZ01167566">
    <property type="protein sequence ID" value="GCC45459.1"/>
    <property type="molecule type" value="Genomic_DNA"/>
</dbReference>
<name>A0A401TS65_CHIPU</name>
<feature type="region of interest" description="Disordered" evidence="1">
    <location>
        <begin position="1"/>
        <end position="44"/>
    </location>
</feature>
<comment type="caution">
    <text evidence="2">The sequence shown here is derived from an EMBL/GenBank/DDBJ whole genome shotgun (WGS) entry which is preliminary data.</text>
</comment>
<reference evidence="2 3" key="1">
    <citation type="journal article" date="2018" name="Nat. Ecol. Evol.">
        <title>Shark genomes provide insights into elasmobranch evolution and the origin of vertebrates.</title>
        <authorList>
            <person name="Hara Y"/>
            <person name="Yamaguchi K"/>
            <person name="Onimaru K"/>
            <person name="Kadota M"/>
            <person name="Koyanagi M"/>
            <person name="Keeley SD"/>
            <person name="Tatsumi K"/>
            <person name="Tanaka K"/>
            <person name="Motone F"/>
            <person name="Kageyama Y"/>
            <person name="Nozu R"/>
            <person name="Adachi N"/>
            <person name="Nishimura O"/>
            <person name="Nakagawa R"/>
            <person name="Tanegashima C"/>
            <person name="Kiyatake I"/>
            <person name="Matsumoto R"/>
            <person name="Murakumo K"/>
            <person name="Nishida K"/>
            <person name="Terakita A"/>
            <person name="Kuratani S"/>
            <person name="Sato K"/>
            <person name="Hyodo S Kuraku.S."/>
        </authorList>
    </citation>
    <scope>NUCLEOTIDE SEQUENCE [LARGE SCALE GENOMIC DNA]</scope>
</reference>
<gene>
    <name evidence="2" type="ORF">chiPu_0029848</name>
</gene>
<organism evidence="2 3">
    <name type="scientific">Chiloscyllium punctatum</name>
    <name type="common">Brownbanded bambooshark</name>
    <name type="synonym">Hemiscyllium punctatum</name>
    <dbReference type="NCBI Taxonomy" id="137246"/>
    <lineage>
        <taxon>Eukaryota</taxon>
        <taxon>Metazoa</taxon>
        <taxon>Chordata</taxon>
        <taxon>Craniata</taxon>
        <taxon>Vertebrata</taxon>
        <taxon>Chondrichthyes</taxon>
        <taxon>Elasmobranchii</taxon>
        <taxon>Galeomorphii</taxon>
        <taxon>Galeoidea</taxon>
        <taxon>Orectolobiformes</taxon>
        <taxon>Hemiscylliidae</taxon>
        <taxon>Chiloscyllium</taxon>
    </lineage>
</organism>